<feature type="region of interest" description="Disordered" evidence="7">
    <location>
        <begin position="336"/>
        <end position="373"/>
    </location>
</feature>
<dbReference type="STRING" id="400682.A0A1X7VCQ3"/>
<keyword evidence="6" id="KW-0175">Coiled coil</keyword>
<evidence type="ECO:0000256" key="7">
    <source>
        <dbReference type="SAM" id="MobiDB-lite"/>
    </source>
</evidence>
<feature type="compositionally biased region" description="Polar residues" evidence="7">
    <location>
        <begin position="337"/>
        <end position="346"/>
    </location>
</feature>
<evidence type="ECO:0000256" key="3">
    <source>
        <dbReference type="ARBA" id="ARBA00023159"/>
    </source>
</evidence>
<dbReference type="PANTHER" id="PTHR24411:SF55">
    <property type="entry name" value="SEGMENTATION PROTEIN CAP'N'COLLAR"/>
    <property type="match status" value="1"/>
</dbReference>
<feature type="compositionally biased region" description="Low complexity" evidence="7">
    <location>
        <begin position="402"/>
        <end position="416"/>
    </location>
</feature>
<feature type="domain" description="BZIP" evidence="8">
    <location>
        <begin position="496"/>
        <end position="551"/>
    </location>
</feature>
<dbReference type="PANTHER" id="PTHR24411">
    <property type="entry name" value="NUCLEAR FACTOR ERYTHROID 2-RELATED FACTOR"/>
    <property type="match status" value="1"/>
</dbReference>
<evidence type="ECO:0000256" key="5">
    <source>
        <dbReference type="ARBA" id="ARBA00023242"/>
    </source>
</evidence>
<gene>
    <name evidence="9" type="primary">105311980</name>
</gene>
<dbReference type="Gene3D" id="1.10.880.10">
    <property type="entry name" value="Transcription factor, Skn-1-like, DNA-binding domain"/>
    <property type="match status" value="1"/>
</dbReference>
<dbReference type="SMART" id="SM00338">
    <property type="entry name" value="BRLZ"/>
    <property type="match status" value="1"/>
</dbReference>
<feature type="region of interest" description="Disordered" evidence="7">
    <location>
        <begin position="394"/>
        <end position="437"/>
    </location>
</feature>
<dbReference type="EnsemblMetazoa" id="XM_011404248.2">
    <property type="protein sequence ID" value="XP_011402550.2"/>
    <property type="gene ID" value="LOC105311980"/>
</dbReference>
<dbReference type="InterPro" id="IPR008917">
    <property type="entry name" value="TF_DNA-bd_sf"/>
</dbReference>
<dbReference type="GO" id="GO:0000981">
    <property type="term" value="F:DNA-binding transcription factor activity, RNA polymerase II-specific"/>
    <property type="evidence" value="ECO:0007669"/>
    <property type="project" value="TreeGrafter"/>
</dbReference>
<dbReference type="InParanoid" id="A0A1X7VCQ3"/>
<protein>
    <recommendedName>
        <fullName evidence="8">BZIP domain-containing protein</fullName>
    </recommendedName>
</protein>
<dbReference type="OrthoDB" id="7458135at2759"/>
<dbReference type="eggNOG" id="KOG3863">
    <property type="taxonomic scope" value="Eukaryota"/>
</dbReference>
<keyword evidence="10" id="KW-1185">Reference proteome</keyword>
<evidence type="ECO:0000259" key="8">
    <source>
        <dbReference type="PROSITE" id="PS50217"/>
    </source>
</evidence>
<keyword evidence="1" id="KW-0805">Transcription regulation</keyword>
<proteinExistence type="predicted"/>
<evidence type="ECO:0000313" key="9">
    <source>
        <dbReference type="EnsemblMetazoa" id="Aqu2.1.37524_001"/>
    </source>
</evidence>
<dbReference type="PROSITE" id="PS50217">
    <property type="entry name" value="BZIP"/>
    <property type="match status" value="1"/>
</dbReference>
<dbReference type="InterPro" id="IPR004827">
    <property type="entry name" value="bZIP"/>
</dbReference>
<dbReference type="KEGG" id="aqu:105311980"/>
<keyword evidence="5" id="KW-0539">Nucleus</keyword>
<dbReference type="InterPro" id="IPR004826">
    <property type="entry name" value="bZIP_Maf"/>
</dbReference>
<dbReference type="EnsemblMetazoa" id="Aqu2.1.37524_001">
    <property type="protein sequence ID" value="Aqu2.1.37524_001"/>
    <property type="gene ID" value="Aqu2.1.37524"/>
</dbReference>
<accession>A0A1X7VCQ3</accession>
<evidence type="ECO:0000256" key="1">
    <source>
        <dbReference type="ARBA" id="ARBA00023015"/>
    </source>
</evidence>
<sequence>MVGRGPVQLVYPNNAPDYSNQHPPTKMESFEIPSTIKQEQNVLPPSKFNTGFGLPVGSNGGVPSYSSPSPPFMQYETGIYVLPIDQLSNNPYKQDGGEDDSQSWLFRKYPTSSSGDASWLPPVTSGDDFNNVLSQVPSTSSSSSFPFAKEKTVEKDEDFLAQLLDVGGFLDGFDNDSFYSAFNQSNELSIPVQPVAGAIPPLPNHPSPPQLSPMQLIPSYQQYDIPQPLEANTEYNGLEDPGLTVPIMAEEHDPLVSGVNEVMPSPSNEVVPISNEHVIAPPADDLQDLLGELFGKDDFSLSNSLVAPQTERNVIPVGGNGEAFNNFVSPSFIPLSFSPTSDNETNQTRKTEDNMIPSGDLLPVSKKHRGTSESSCSTLASLLLEERPMDIQLDDEPKKKPSLSSPVSSPSQSSPKDGPAPSSSRKSHSGGNGIGTVAMFGQNEDEIIHKLMSSHNRRGGASKPITRDKLVIMPVEDFNSLLDEALLSEIEVAFMKEWRRRGKNKMAAQIARKRKREELFELEDDMDSLRQKKSKLQQSVAKLNALIASYKRRVEVGEKKIYERYSHAHGSLVSRETHTIHMTDDGKTMLIPRTSDQVLLV</sequence>
<evidence type="ECO:0000313" key="10">
    <source>
        <dbReference type="Proteomes" id="UP000007879"/>
    </source>
</evidence>
<feature type="coiled-coil region" evidence="6">
    <location>
        <begin position="512"/>
        <end position="553"/>
    </location>
</feature>
<evidence type="ECO:0000256" key="2">
    <source>
        <dbReference type="ARBA" id="ARBA00023125"/>
    </source>
</evidence>
<reference evidence="10" key="1">
    <citation type="journal article" date="2010" name="Nature">
        <title>The Amphimedon queenslandica genome and the evolution of animal complexity.</title>
        <authorList>
            <person name="Srivastava M."/>
            <person name="Simakov O."/>
            <person name="Chapman J."/>
            <person name="Fahey B."/>
            <person name="Gauthier M.E."/>
            <person name="Mitros T."/>
            <person name="Richards G.S."/>
            <person name="Conaco C."/>
            <person name="Dacre M."/>
            <person name="Hellsten U."/>
            <person name="Larroux C."/>
            <person name="Putnam N.H."/>
            <person name="Stanke M."/>
            <person name="Adamska M."/>
            <person name="Darling A."/>
            <person name="Degnan S.M."/>
            <person name="Oakley T.H."/>
            <person name="Plachetzki D.C."/>
            <person name="Zhai Y."/>
            <person name="Adamski M."/>
            <person name="Calcino A."/>
            <person name="Cummins S.F."/>
            <person name="Goodstein D.M."/>
            <person name="Harris C."/>
            <person name="Jackson D.J."/>
            <person name="Leys S.P."/>
            <person name="Shu S."/>
            <person name="Woodcroft B.J."/>
            <person name="Vervoort M."/>
            <person name="Kosik K.S."/>
            <person name="Manning G."/>
            <person name="Degnan B.M."/>
            <person name="Rokhsar D.S."/>
        </authorList>
    </citation>
    <scope>NUCLEOTIDE SEQUENCE [LARGE SCALE GENOMIC DNA]</scope>
</reference>
<dbReference type="GO" id="GO:0000978">
    <property type="term" value="F:RNA polymerase II cis-regulatory region sequence-specific DNA binding"/>
    <property type="evidence" value="ECO:0007669"/>
    <property type="project" value="InterPro"/>
</dbReference>
<keyword evidence="3" id="KW-0010">Activator</keyword>
<reference evidence="9" key="2">
    <citation type="submission" date="2017-05" db="UniProtKB">
        <authorList>
            <consortium name="EnsemblMetazoa"/>
        </authorList>
    </citation>
    <scope>IDENTIFICATION</scope>
</reference>
<dbReference type="SUPFAM" id="SSF47454">
    <property type="entry name" value="A DNA-binding domain in eukaryotic transcription factors"/>
    <property type="match status" value="1"/>
</dbReference>
<dbReference type="Proteomes" id="UP000007879">
    <property type="component" value="Unassembled WGS sequence"/>
</dbReference>
<evidence type="ECO:0000256" key="4">
    <source>
        <dbReference type="ARBA" id="ARBA00023163"/>
    </source>
</evidence>
<keyword evidence="4" id="KW-0804">Transcription</keyword>
<dbReference type="InterPro" id="IPR047167">
    <property type="entry name" value="NFE2-like"/>
</dbReference>
<name>A0A1X7VCQ3_AMPQE</name>
<dbReference type="Pfam" id="PF03131">
    <property type="entry name" value="bZIP_Maf"/>
    <property type="match status" value="1"/>
</dbReference>
<dbReference type="AlphaFoldDB" id="A0A1X7VCQ3"/>
<keyword evidence="2" id="KW-0238">DNA-binding</keyword>
<dbReference type="GO" id="GO:0005634">
    <property type="term" value="C:nucleus"/>
    <property type="evidence" value="ECO:0007669"/>
    <property type="project" value="TreeGrafter"/>
</dbReference>
<organism evidence="9">
    <name type="scientific">Amphimedon queenslandica</name>
    <name type="common">Sponge</name>
    <dbReference type="NCBI Taxonomy" id="400682"/>
    <lineage>
        <taxon>Eukaryota</taxon>
        <taxon>Metazoa</taxon>
        <taxon>Porifera</taxon>
        <taxon>Demospongiae</taxon>
        <taxon>Heteroscleromorpha</taxon>
        <taxon>Haplosclerida</taxon>
        <taxon>Niphatidae</taxon>
        <taxon>Amphimedon</taxon>
    </lineage>
</organism>
<evidence type="ECO:0000256" key="6">
    <source>
        <dbReference type="SAM" id="Coils"/>
    </source>
</evidence>